<evidence type="ECO:0000256" key="7">
    <source>
        <dbReference type="RuleBase" id="RU003879"/>
    </source>
</evidence>
<evidence type="ECO:0000313" key="9">
    <source>
        <dbReference type="EMBL" id="AKF03329.1"/>
    </source>
</evidence>
<evidence type="ECO:0000256" key="4">
    <source>
        <dbReference type="ARBA" id="ARBA00022692"/>
    </source>
</evidence>
<keyword evidence="5 8" id="KW-1133">Transmembrane helix</keyword>
<evidence type="ECO:0000313" key="10">
    <source>
        <dbReference type="Proteomes" id="UP000034883"/>
    </source>
</evidence>
<feature type="transmembrane region" description="Helical" evidence="8">
    <location>
        <begin position="20"/>
        <end position="42"/>
    </location>
</feature>
<evidence type="ECO:0000256" key="3">
    <source>
        <dbReference type="ARBA" id="ARBA00022475"/>
    </source>
</evidence>
<keyword evidence="10" id="KW-1185">Reference proteome</keyword>
<evidence type="ECO:0000256" key="8">
    <source>
        <dbReference type="SAM" id="Phobius"/>
    </source>
</evidence>
<dbReference type="AlphaFoldDB" id="A0A0F6SDF0"/>
<dbReference type="Pfam" id="PF02472">
    <property type="entry name" value="ExbD"/>
    <property type="match status" value="1"/>
</dbReference>
<keyword evidence="3" id="KW-1003">Cell membrane</keyword>
<keyword evidence="4 7" id="KW-0812">Transmembrane</keyword>
<comment type="similarity">
    <text evidence="2 7">Belongs to the ExbD/TolR family.</text>
</comment>
<dbReference type="OrthoDB" id="5382236at2"/>
<dbReference type="GO" id="GO:0005886">
    <property type="term" value="C:plasma membrane"/>
    <property type="evidence" value="ECO:0007669"/>
    <property type="project" value="UniProtKB-SubCell"/>
</dbReference>
<keyword evidence="6 8" id="KW-0472">Membrane</keyword>
<comment type="subcellular location">
    <subcellularLocation>
        <location evidence="1">Cell membrane</location>
        <topology evidence="1">Single-pass membrane protein</topology>
    </subcellularLocation>
    <subcellularLocation>
        <location evidence="7">Cell membrane</location>
        <topology evidence="7">Single-pass type II membrane protein</topology>
    </subcellularLocation>
</comment>
<evidence type="ECO:0000256" key="2">
    <source>
        <dbReference type="ARBA" id="ARBA00005811"/>
    </source>
</evidence>
<dbReference type="STRING" id="927083.DB32_000478"/>
<keyword evidence="7" id="KW-0813">Transport</keyword>
<accession>A0A0F6SDF0</accession>
<dbReference type="GO" id="GO:0015031">
    <property type="term" value="P:protein transport"/>
    <property type="evidence" value="ECO:0007669"/>
    <property type="project" value="UniProtKB-KW"/>
</dbReference>
<dbReference type="KEGG" id="samy:DB32_000478"/>
<evidence type="ECO:0000256" key="6">
    <source>
        <dbReference type="ARBA" id="ARBA00023136"/>
    </source>
</evidence>
<name>A0A0F6SDF0_9BACT</name>
<keyword evidence="7" id="KW-0653">Protein transport</keyword>
<evidence type="ECO:0000256" key="1">
    <source>
        <dbReference type="ARBA" id="ARBA00004162"/>
    </source>
</evidence>
<organism evidence="9 10">
    <name type="scientific">Sandaracinus amylolyticus</name>
    <dbReference type="NCBI Taxonomy" id="927083"/>
    <lineage>
        <taxon>Bacteria</taxon>
        <taxon>Pseudomonadati</taxon>
        <taxon>Myxococcota</taxon>
        <taxon>Polyangia</taxon>
        <taxon>Polyangiales</taxon>
        <taxon>Sandaracinaceae</taxon>
        <taxon>Sandaracinus</taxon>
    </lineage>
</organism>
<dbReference type="GO" id="GO:0022857">
    <property type="term" value="F:transmembrane transporter activity"/>
    <property type="evidence" value="ECO:0007669"/>
    <property type="project" value="InterPro"/>
</dbReference>
<dbReference type="RefSeq" id="WP_053230779.1">
    <property type="nucleotide sequence ID" value="NZ_CP011125.1"/>
</dbReference>
<protein>
    <submittedName>
        <fullName evidence="9">Biopolymer transport protein</fullName>
    </submittedName>
</protein>
<proteinExistence type="inferred from homology"/>
<dbReference type="Gene3D" id="3.30.420.270">
    <property type="match status" value="1"/>
</dbReference>
<reference evidence="9 10" key="1">
    <citation type="submission" date="2015-03" db="EMBL/GenBank/DDBJ databases">
        <title>Genome assembly of Sandaracinus amylolyticus DSM 53668.</title>
        <authorList>
            <person name="Sharma G."/>
            <person name="Subramanian S."/>
        </authorList>
    </citation>
    <scope>NUCLEOTIDE SEQUENCE [LARGE SCALE GENOMIC DNA]</scope>
    <source>
        <strain evidence="9 10">DSM 53668</strain>
    </source>
</reference>
<dbReference type="Proteomes" id="UP000034883">
    <property type="component" value="Chromosome"/>
</dbReference>
<evidence type="ECO:0000256" key="5">
    <source>
        <dbReference type="ARBA" id="ARBA00022989"/>
    </source>
</evidence>
<gene>
    <name evidence="9" type="ORF">DB32_000478</name>
</gene>
<dbReference type="EMBL" id="CP011125">
    <property type="protein sequence ID" value="AKF03329.1"/>
    <property type="molecule type" value="Genomic_DNA"/>
</dbReference>
<dbReference type="InterPro" id="IPR003400">
    <property type="entry name" value="ExbD"/>
</dbReference>
<sequence>MGGISVGGGHGGKKSVDSEIPLVPFIDLLLCCVMFLLVTAVWNRLARLDANQQVPGQAAQPDQPPPEETIRLYLQVTQAGFTIASTAGERIEIPKASGEYDLETLRTRLTERRTAEPNRRDLIVAPEDGVLYEDVIAAMDLAVGQGFEDVSLSDGAAL</sequence>